<dbReference type="SUPFAM" id="SSF56925">
    <property type="entry name" value="OMPA-like"/>
    <property type="match status" value="1"/>
</dbReference>
<keyword evidence="3" id="KW-1185">Reference proteome</keyword>
<protein>
    <recommendedName>
        <fullName evidence="4">Outer membrane protein beta-barrel domain-containing protein</fullName>
    </recommendedName>
</protein>
<name>A0A437PS43_9BACT</name>
<evidence type="ECO:0000256" key="1">
    <source>
        <dbReference type="SAM" id="SignalP"/>
    </source>
</evidence>
<dbReference type="EMBL" id="SACY01000003">
    <property type="protein sequence ID" value="RVU25067.1"/>
    <property type="molecule type" value="Genomic_DNA"/>
</dbReference>
<evidence type="ECO:0000313" key="3">
    <source>
        <dbReference type="Proteomes" id="UP000282832"/>
    </source>
</evidence>
<gene>
    <name evidence="2" type="ORF">EOJ36_08665</name>
</gene>
<sequence>MKKYLVLFVLLFAGFSNPLSAQDTVVIKEEGAQEDLDREKDVSELSFRQRVHFGGGISGLSFGNPTSIGLAPMVGYQLANNTIVGFGASYQYYSFKDFYGVKYTSNLMGENVFIRHHLPFLTQLIGQGYLIAKAENFHNLSDGNYVNTYSNPVLVGVGLGAKFGLNLNVMYDLNYTSSATSPYGTALVVQVGGFFF</sequence>
<keyword evidence="1" id="KW-0732">Signal</keyword>
<feature type="signal peptide" evidence="1">
    <location>
        <begin position="1"/>
        <end position="21"/>
    </location>
</feature>
<dbReference type="RefSeq" id="WP_127804381.1">
    <property type="nucleotide sequence ID" value="NZ_SACY01000003.1"/>
</dbReference>
<organism evidence="2 3">
    <name type="scientific">Sandaracinomonas limnophila</name>
    <dbReference type="NCBI Taxonomy" id="1862386"/>
    <lineage>
        <taxon>Bacteria</taxon>
        <taxon>Pseudomonadati</taxon>
        <taxon>Bacteroidota</taxon>
        <taxon>Cytophagia</taxon>
        <taxon>Cytophagales</taxon>
        <taxon>Flectobacillaceae</taxon>
        <taxon>Sandaracinomonas</taxon>
    </lineage>
</organism>
<comment type="caution">
    <text evidence="2">The sequence shown here is derived from an EMBL/GenBank/DDBJ whole genome shotgun (WGS) entry which is preliminary data.</text>
</comment>
<dbReference type="InterPro" id="IPR011250">
    <property type="entry name" value="OMP/PagP_B-barrel"/>
</dbReference>
<evidence type="ECO:0000313" key="2">
    <source>
        <dbReference type="EMBL" id="RVU25067.1"/>
    </source>
</evidence>
<accession>A0A437PS43</accession>
<dbReference type="AlphaFoldDB" id="A0A437PS43"/>
<reference evidence="2 3" key="1">
    <citation type="submission" date="2019-01" db="EMBL/GenBank/DDBJ databases">
        <authorList>
            <person name="Chen W.-M."/>
        </authorList>
    </citation>
    <scope>NUCLEOTIDE SEQUENCE [LARGE SCALE GENOMIC DNA]</scope>
    <source>
        <strain evidence="2 3">FSY-15</strain>
    </source>
</reference>
<dbReference type="OrthoDB" id="1098580at2"/>
<dbReference type="Proteomes" id="UP000282832">
    <property type="component" value="Unassembled WGS sequence"/>
</dbReference>
<proteinExistence type="predicted"/>
<feature type="chain" id="PRO_5019561590" description="Outer membrane protein beta-barrel domain-containing protein" evidence="1">
    <location>
        <begin position="22"/>
        <end position="196"/>
    </location>
</feature>
<evidence type="ECO:0008006" key="4">
    <source>
        <dbReference type="Google" id="ProtNLM"/>
    </source>
</evidence>